<dbReference type="AlphaFoldDB" id="A0A511R6F4"/>
<dbReference type="EMBL" id="BJXL01000113">
    <property type="protein sequence ID" value="GEM84596.1"/>
    <property type="molecule type" value="Genomic_DNA"/>
</dbReference>
<dbReference type="OrthoDB" id="165456at2"/>
<sequence length="209" mass="24715">MEHLLHLYALHLYALPYDPAYPLVCFDERPCFLIGEVLSPVPMEPGQAKRQHYAYQKNGSCSLFVAFEPATGQRWVQVYARRSGREYTQFMQYLQKQFPQAQRIRLVQDNLSTHSPASFYAHLPAEEAFDLMERCEWNYTPPRASWLNMVEIELSALSRQCLQRRIGTQEALEREVRAWVAERNRRRVTVRWQFTVHDARQKFANKYVA</sequence>
<dbReference type="Proteomes" id="UP000321197">
    <property type="component" value="Unassembled WGS sequence"/>
</dbReference>
<organism evidence="2 3">
    <name type="scientific">Meiothermus hypogaeus NBRC 106114</name>
    <dbReference type="NCBI Taxonomy" id="1227553"/>
    <lineage>
        <taxon>Bacteria</taxon>
        <taxon>Thermotogati</taxon>
        <taxon>Deinococcota</taxon>
        <taxon>Deinococci</taxon>
        <taxon>Thermales</taxon>
        <taxon>Thermaceae</taxon>
        <taxon>Meiothermus</taxon>
    </lineage>
</organism>
<proteinExistence type="predicted"/>
<dbReference type="InterPro" id="IPR038717">
    <property type="entry name" value="Tc1-like_DDE_dom"/>
</dbReference>
<dbReference type="InterPro" id="IPR036397">
    <property type="entry name" value="RNaseH_sf"/>
</dbReference>
<feature type="domain" description="Tc1-like transposase DDE" evidence="1">
    <location>
        <begin position="22"/>
        <end position="172"/>
    </location>
</feature>
<gene>
    <name evidence="2" type="ORF">MHY01S_27620</name>
</gene>
<protein>
    <submittedName>
        <fullName evidence="2">Transposase</fullName>
    </submittedName>
</protein>
<evidence type="ECO:0000313" key="3">
    <source>
        <dbReference type="Proteomes" id="UP000321197"/>
    </source>
</evidence>
<dbReference type="Pfam" id="PF13358">
    <property type="entry name" value="DDE_3"/>
    <property type="match status" value="1"/>
</dbReference>
<evidence type="ECO:0000313" key="2">
    <source>
        <dbReference type="EMBL" id="GEM84596.1"/>
    </source>
</evidence>
<dbReference type="NCBIfam" id="NF033545">
    <property type="entry name" value="transpos_IS630"/>
    <property type="match status" value="1"/>
</dbReference>
<dbReference type="Gene3D" id="3.30.420.10">
    <property type="entry name" value="Ribonuclease H-like superfamily/Ribonuclease H"/>
    <property type="match status" value="1"/>
</dbReference>
<name>A0A511R6F4_9DEIN</name>
<accession>A0A511R6F4</accession>
<dbReference type="InterPro" id="IPR047655">
    <property type="entry name" value="Transpos_IS630-like"/>
</dbReference>
<comment type="caution">
    <text evidence="2">The sequence shown here is derived from an EMBL/GenBank/DDBJ whole genome shotgun (WGS) entry which is preliminary data.</text>
</comment>
<dbReference type="GO" id="GO:0003676">
    <property type="term" value="F:nucleic acid binding"/>
    <property type="evidence" value="ECO:0007669"/>
    <property type="project" value="InterPro"/>
</dbReference>
<reference evidence="2 3" key="1">
    <citation type="submission" date="2019-07" db="EMBL/GenBank/DDBJ databases">
        <title>Whole genome shotgun sequence of Meiothermus hypogaeus NBRC 106114.</title>
        <authorList>
            <person name="Hosoyama A."/>
            <person name="Uohara A."/>
            <person name="Ohji S."/>
            <person name="Ichikawa N."/>
        </authorList>
    </citation>
    <scope>NUCLEOTIDE SEQUENCE [LARGE SCALE GENOMIC DNA]</scope>
    <source>
        <strain evidence="2 3">NBRC 106114</strain>
    </source>
</reference>
<evidence type="ECO:0000259" key="1">
    <source>
        <dbReference type="Pfam" id="PF13358"/>
    </source>
</evidence>